<dbReference type="Proteomes" id="UP000050514">
    <property type="component" value="Unassembled WGS sequence"/>
</dbReference>
<evidence type="ECO:0000256" key="1">
    <source>
        <dbReference type="SAM" id="Phobius"/>
    </source>
</evidence>
<keyword evidence="1" id="KW-1133">Transmembrane helix</keyword>
<evidence type="ECO:0000313" key="3">
    <source>
        <dbReference type="Proteomes" id="UP000050514"/>
    </source>
</evidence>
<dbReference type="RefSeq" id="WP_061914896.1">
    <property type="nucleotide sequence ID" value="NZ_DF967971.1"/>
</dbReference>
<organism evidence="2 3">
    <name type="scientific">Bellilinea caldifistulae</name>
    <dbReference type="NCBI Taxonomy" id="360411"/>
    <lineage>
        <taxon>Bacteria</taxon>
        <taxon>Bacillati</taxon>
        <taxon>Chloroflexota</taxon>
        <taxon>Anaerolineae</taxon>
        <taxon>Anaerolineales</taxon>
        <taxon>Anaerolineaceae</taxon>
        <taxon>Bellilinea</taxon>
    </lineage>
</organism>
<protein>
    <submittedName>
        <fullName evidence="2">Uncharacterized protein</fullName>
    </submittedName>
</protein>
<dbReference type="AlphaFoldDB" id="A0A0P6X5R1"/>
<feature type="transmembrane region" description="Helical" evidence="1">
    <location>
        <begin position="35"/>
        <end position="61"/>
    </location>
</feature>
<reference evidence="2 3" key="1">
    <citation type="submission" date="2015-07" db="EMBL/GenBank/DDBJ databases">
        <title>Draft genome of Bellilinea caldifistulae DSM 17877.</title>
        <authorList>
            <person name="Hemp J."/>
            <person name="Ward L.M."/>
            <person name="Pace L.A."/>
            <person name="Fischer W.W."/>
        </authorList>
    </citation>
    <scope>NUCLEOTIDE SEQUENCE [LARGE SCALE GENOMIC DNA]</scope>
    <source>
        <strain evidence="2 3">GOMI-1</strain>
    </source>
</reference>
<comment type="caution">
    <text evidence="2">The sequence shown here is derived from an EMBL/GenBank/DDBJ whole genome shotgun (WGS) entry which is preliminary data.</text>
</comment>
<gene>
    <name evidence="2" type="ORF">AC812_04540</name>
</gene>
<proteinExistence type="predicted"/>
<keyword evidence="1" id="KW-0812">Transmembrane</keyword>
<dbReference type="EMBL" id="LGHJ01000010">
    <property type="protein sequence ID" value="KPL77225.1"/>
    <property type="molecule type" value="Genomic_DNA"/>
</dbReference>
<evidence type="ECO:0000313" key="2">
    <source>
        <dbReference type="EMBL" id="KPL77225.1"/>
    </source>
</evidence>
<sequence>MKTKAFWLLFLYPVVCFGLDHLIRAVRLSMATEFALFPHLVIVAMSSMIFMGISFGIFLYFAGQKASVMALLSLLALGLFAWLYPFLPPQLSFGGVLYGFNSYTSLSGALLVILSVWKIFHRLYRRSKAG</sequence>
<name>A0A0P6X5R1_9CHLR</name>
<feature type="transmembrane region" description="Helical" evidence="1">
    <location>
        <begin position="68"/>
        <end position="87"/>
    </location>
</feature>
<accession>A0A0P6X5R1</accession>
<keyword evidence="3" id="KW-1185">Reference proteome</keyword>
<keyword evidence="1" id="KW-0472">Membrane</keyword>
<feature type="transmembrane region" description="Helical" evidence="1">
    <location>
        <begin position="99"/>
        <end position="120"/>
    </location>
</feature>